<gene>
    <name evidence="11" type="ORF">SAMN04488113_10262</name>
</gene>
<dbReference type="RefSeq" id="WP_091632238.1">
    <property type="nucleotide sequence ID" value="NZ_FNYW01000002.1"/>
</dbReference>
<evidence type="ECO:0000256" key="9">
    <source>
        <dbReference type="SAM" id="Phobius"/>
    </source>
</evidence>
<evidence type="ECO:0000259" key="10">
    <source>
        <dbReference type="Pfam" id="PF00482"/>
    </source>
</evidence>
<dbReference type="EMBL" id="FNYW01000002">
    <property type="protein sequence ID" value="SEI52574.1"/>
    <property type="molecule type" value="Genomic_DNA"/>
</dbReference>
<evidence type="ECO:0000256" key="7">
    <source>
        <dbReference type="ARBA" id="ARBA00023136"/>
    </source>
</evidence>
<evidence type="ECO:0000313" key="12">
    <source>
        <dbReference type="Proteomes" id="UP000198564"/>
    </source>
</evidence>
<evidence type="ECO:0000256" key="1">
    <source>
        <dbReference type="ARBA" id="ARBA00004651"/>
    </source>
</evidence>
<dbReference type="NCBIfam" id="NF041012">
    <property type="entry name" value="T4P_ComGB"/>
    <property type="match status" value="1"/>
</dbReference>
<dbReference type="GO" id="GO:0005886">
    <property type="term" value="C:plasma membrane"/>
    <property type="evidence" value="ECO:0007669"/>
    <property type="project" value="UniProtKB-SubCell"/>
</dbReference>
<dbReference type="InterPro" id="IPR001992">
    <property type="entry name" value="T2SS_GspF/T4SS_PilC_CS"/>
</dbReference>
<keyword evidence="5 8" id="KW-0812">Transmembrane</keyword>
<evidence type="ECO:0000313" key="11">
    <source>
        <dbReference type="EMBL" id="SEI52574.1"/>
    </source>
</evidence>
<dbReference type="Gene3D" id="1.20.81.30">
    <property type="entry name" value="Type II secretion system (T2SS), domain F"/>
    <property type="match status" value="2"/>
</dbReference>
<keyword evidence="6 9" id="KW-1133">Transmembrane helix</keyword>
<dbReference type="InterPro" id="IPR042094">
    <property type="entry name" value="T2SS_GspF_sf"/>
</dbReference>
<evidence type="ECO:0000256" key="5">
    <source>
        <dbReference type="ARBA" id="ARBA00022692"/>
    </source>
</evidence>
<dbReference type="AlphaFoldDB" id="A0A1H6RGZ0"/>
<dbReference type="GO" id="GO:0009306">
    <property type="term" value="P:protein secretion"/>
    <property type="evidence" value="ECO:0007669"/>
    <property type="project" value="InterPro"/>
</dbReference>
<protein>
    <submittedName>
        <fullName evidence="11">Competence protein ComGB</fullName>
    </submittedName>
</protein>
<evidence type="ECO:0000256" key="2">
    <source>
        <dbReference type="ARBA" id="ARBA00005745"/>
    </source>
</evidence>
<evidence type="ECO:0000256" key="4">
    <source>
        <dbReference type="ARBA" id="ARBA00022475"/>
    </source>
</evidence>
<dbReference type="OrthoDB" id="2294348at2"/>
<evidence type="ECO:0000256" key="6">
    <source>
        <dbReference type="ARBA" id="ARBA00022989"/>
    </source>
</evidence>
<accession>A0A1H6RGZ0</accession>
<dbReference type="InterPro" id="IPR018076">
    <property type="entry name" value="T2SS_GspF_dom"/>
</dbReference>
<dbReference type="PANTHER" id="PTHR30012:SF0">
    <property type="entry name" value="TYPE II SECRETION SYSTEM PROTEIN F-RELATED"/>
    <property type="match status" value="1"/>
</dbReference>
<dbReference type="PROSITE" id="PS00874">
    <property type="entry name" value="T2SP_F"/>
    <property type="match status" value="1"/>
</dbReference>
<evidence type="ECO:0000256" key="8">
    <source>
        <dbReference type="RuleBase" id="RU003923"/>
    </source>
</evidence>
<sequence>MALSTKKPISVTIYRTHKTTIQQGYFLKRCGQLLMDGFSLQEALIFLETIVDKHAKHMIETIHTEVSKGILFSEALKKAGFSDVVCSQLYFSLYHGHLAETALKAGEQLLKQAEKKKKMKAVLHYPAILFLFVIIMLLAMRFILLPHINDFVSVGSEQLNFGTRLIVSGVYYSPIILLVGSIISILSFLLLLFKSKKMTPLERVIWIAKWSPTSLYRLYWSQFFSNEWGFLLKGNSGLLEVVTIMKQNTLSPLIKEIGAHIEQKMKQGESFHDSLKELTFLKREIMLVVRQGERSGQLGQELEMYALTCEEAFDKKVEQTINLIQPIIFICVSLIIVAIYAALLLPTFSALNTF</sequence>
<dbReference type="InterPro" id="IPR047692">
    <property type="entry name" value="T4P_ComGB"/>
</dbReference>
<dbReference type="Proteomes" id="UP000198564">
    <property type="component" value="Unassembled WGS sequence"/>
</dbReference>
<dbReference type="PANTHER" id="PTHR30012">
    <property type="entry name" value="GENERAL SECRETION PATHWAY PROTEIN"/>
    <property type="match status" value="1"/>
</dbReference>
<comment type="similarity">
    <text evidence="2 8">Belongs to the GSP F family.</text>
</comment>
<feature type="domain" description="Type II secretion system protein GspF" evidence="10">
    <location>
        <begin position="224"/>
        <end position="346"/>
    </location>
</feature>
<keyword evidence="4" id="KW-1003">Cell membrane</keyword>
<keyword evidence="7 9" id="KW-0472">Membrane</keyword>
<organism evidence="11 12">
    <name type="scientific">Alkalibacterium gilvum</name>
    <dbReference type="NCBI Taxonomy" id="1130080"/>
    <lineage>
        <taxon>Bacteria</taxon>
        <taxon>Bacillati</taxon>
        <taxon>Bacillota</taxon>
        <taxon>Bacilli</taxon>
        <taxon>Lactobacillales</taxon>
        <taxon>Carnobacteriaceae</taxon>
        <taxon>Alkalibacterium</taxon>
    </lineage>
</organism>
<proteinExistence type="inferred from homology"/>
<comment type="subcellular location">
    <subcellularLocation>
        <location evidence="1 8">Cell membrane</location>
        <topology evidence="1 8">Multi-pass membrane protein</topology>
    </subcellularLocation>
</comment>
<feature type="transmembrane region" description="Helical" evidence="9">
    <location>
        <begin position="171"/>
        <end position="193"/>
    </location>
</feature>
<feature type="domain" description="Type II secretion system protein GspF" evidence="10">
    <location>
        <begin position="26"/>
        <end position="146"/>
    </location>
</feature>
<reference evidence="12" key="1">
    <citation type="submission" date="2016-10" db="EMBL/GenBank/DDBJ databases">
        <authorList>
            <person name="Varghese N."/>
            <person name="Submissions S."/>
        </authorList>
    </citation>
    <scope>NUCLEOTIDE SEQUENCE [LARGE SCALE GENOMIC DNA]</scope>
    <source>
        <strain evidence="12">DSM 25751</strain>
    </source>
</reference>
<dbReference type="InterPro" id="IPR003004">
    <property type="entry name" value="GspF/PilC"/>
</dbReference>
<dbReference type="Pfam" id="PF00482">
    <property type="entry name" value="T2SSF"/>
    <property type="match status" value="2"/>
</dbReference>
<dbReference type="STRING" id="1130080.SAMN04488113_10262"/>
<name>A0A1H6RGZ0_9LACT</name>
<feature type="transmembrane region" description="Helical" evidence="9">
    <location>
        <begin position="323"/>
        <end position="345"/>
    </location>
</feature>
<evidence type="ECO:0000256" key="3">
    <source>
        <dbReference type="ARBA" id="ARBA00022448"/>
    </source>
</evidence>
<keyword evidence="12" id="KW-1185">Reference proteome</keyword>
<feature type="transmembrane region" description="Helical" evidence="9">
    <location>
        <begin position="122"/>
        <end position="144"/>
    </location>
</feature>
<keyword evidence="3 8" id="KW-0813">Transport</keyword>